<protein>
    <submittedName>
        <fullName evidence="1">Uncharacterized protein</fullName>
    </submittedName>
</protein>
<dbReference type="Proteomes" id="UP000070456">
    <property type="component" value="Unassembled WGS sequence"/>
</dbReference>
<gene>
    <name evidence="1" type="ORF">AN619_29050</name>
</gene>
<reference evidence="1 2" key="1">
    <citation type="submission" date="2015-12" db="EMBL/GenBank/DDBJ databases">
        <title>Draft genome sequence of the thermoanaerobe Thermotalea metallivorans, an isolate from the runoff channel of the Great Artesian Basin, Australia.</title>
        <authorList>
            <person name="Patel B.K."/>
        </authorList>
    </citation>
    <scope>NUCLEOTIDE SEQUENCE [LARGE SCALE GENOMIC DNA]</scope>
    <source>
        <strain evidence="1 2">B2-1</strain>
    </source>
</reference>
<dbReference type="AlphaFoldDB" id="A0A140KZP6"/>
<evidence type="ECO:0000313" key="1">
    <source>
        <dbReference type="EMBL" id="KXG73771.1"/>
    </source>
</evidence>
<dbReference type="RefSeq" id="WP_068557991.1">
    <property type="nucleotide sequence ID" value="NZ_LOEE01000077.1"/>
</dbReference>
<accession>A0A140KZP6</accession>
<keyword evidence="2" id="KW-1185">Reference proteome</keyword>
<name>A0A140KZP6_9FIRM</name>
<dbReference type="EMBL" id="LOEE01000077">
    <property type="protein sequence ID" value="KXG73771.1"/>
    <property type="molecule type" value="Genomic_DNA"/>
</dbReference>
<comment type="caution">
    <text evidence="1">The sequence shown here is derived from an EMBL/GenBank/DDBJ whole genome shotgun (WGS) entry which is preliminary data.</text>
</comment>
<evidence type="ECO:0000313" key="2">
    <source>
        <dbReference type="Proteomes" id="UP000070456"/>
    </source>
</evidence>
<organism evidence="1 2">
    <name type="scientific">Thermotalea metallivorans</name>
    <dbReference type="NCBI Taxonomy" id="520762"/>
    <lineage>
        <taxon>Bacteria</taxon>
        <taxon>Bacillati</taxon>
        <taxon>Bacillota</taxon>
        <taxon>Clostridia</taxon>
        <taxon>Peptostreptococcales</taxon>
        <taxon>Thermotaleaceae</taxon>
        <taxon>Thermotalea</taxon>
    </lineage>
</organism>
<dbReference type="OrthoDB" id="174569at2"/>
<proteinExistence type="predicted"/>
<sequence>MVVCTSQFYREVLIFSKFIFVYYRNAPNSSKLEQTINTTSIKGTYNFTGLNITGDTIFPITATAKTASGKTLTANNTVKILTVKPDTDVYTIEPKLWTDPWPVTTKVSKYDFENNKPVQFNLDLDAKGSTASLGIDGYQFSWWIDKNNIAEGDWTKQELVKLTGLTLYPSMANSNKEITIEGRVAVKDTAGHIRYARDTGKIRLEIVTVPPETEITVPFRSYPKEVTDHTSIKNIVTWSYFSEDDATYKESIVSLYKWNGSAWQPIFENQKYNKRELEITGNAEEIFKIVVKVVDEYGKESKPVEGLVYLETAKPDIDVTVDLLKLRDNILRVFVDNLTHPEVETLYPTSYTNWEIRNAVGTLLASGDGKVPEEILMDNRYFGTVVVVKQFAKNTLNNTTDDKDFYKANANLEIDVIPNRLFETELATVYNYARGLQYQEWGIKRNEETAYGELITVNDQFTRPKGFYNVMSKGAGIIATEKELYQYSNNIADMLKKPKEFTQTEIKSAFGTNFEYAIDSQYWKEDLRGIESGNYTYMGQSYKFRRLANLTVYSVSDFIRIKDVEFINGRPTAYFDVSGTLKAYKKVTVDGSKSIDYTDVELQEHYPIDFDSTQTRYIIEPLKGLEGDVDYSKNEFIKGEGGELIDGKVVFPAKKIQDLRFDKEGVYRITYITYNGLLESEPFSKEVVIQPELKPTVDINVSTPIVYRDPNYDLKAFLHVTVLYNSPDDKIDLDRSFLTVKYDANNDGDFSNDIGHQGTIKKNEESLMEYATVTNKIFQNDRAIISIAIDNPDKNLFGKYHFEFTAYEDPETPYFIFEEETFDFSADTNDLDVDKKEIMLDNTQPIINILMSRKSKSELTIIETSVTRPMTAADIQYILDYFASQKIQIDIKYIDLAGNEHNYKNY</sequence>